<dbReference type="AlphaFoldDB" id="A0A438BUN0"/>
<evidence type="ECO:0000256" key="3">
    <source>
        <dbReference type="ARBA" id="ARBA00023125"/>
    </source>
</evidence>
<dbReference type="GO" id="GO:0005634">
    <property type="term" value="C:nucleus"/>
    <property type="evidence" value="ECO:0007669"/>
    <property type="project" value="UniProtKB-SubCell"/>
</dbReference>
<comment type="caution">
    <text evidence="8">The sequence shown here is derived from an EMBL/GenBank/DDBJ whole genome shotgun (WGS) entry which is preliminary data.</text>
</comment>
<dbReference type="PANTHER" id="PTHR31429:SF86">
    <property type="entry name" value="WRKY TRANSCRIPTION FACTOR 61-RELATED"/>
    <property type="match status" value="1"/>
</dbReference>
<keyword evidence="4" id="KW-0804">Transcription</keyword>
<comment type="subcellular location">
    <subcellularLocation>
        <location evidence="1">Nucleus</location>
    </subcellularLocation>
</comment>
<name>A0A438BUN0_VITVI</name>
<feature type="compositionally biased region" description="Low complexity" evidence="6">
    <location>
        <begin position="87"/>
        <end position="100"/>
    </location>
</feature>
<evidence type="ECO:0000313" key="9">
    <source>
        <dbReference type="Proteomes" id="UP000288805"/>
    </source>
</evidence>
<evidence type="ECO:0000256" key="2">
    <source>
        <dbReference type="ARBA" id="ARBA00023015"/>
    </source>
</evidence>
<feature type="compositionally biased region" description="Basic and acidic residues" evidence="6">
    <location>
        <begin position="20"/>
        <end position="29"/>
    </location>
</feature>
<dbReference type="InterPro" id="IPR003657">
    <property type="entry name" value="WRKY_dom"/>
</dbReference>
<dbReference type="GO" id="GO:0003700">
    <property type="term" value="F:DNA-binding transcription factor activity"/>
    <property type="evidence" value="ECO:0007669"/>
    <property type="project" value="InterPro"/>
</dbReference>
<dbReference type="PROSITE" id="PS50811">
    <property type="entry name" value="WRKY"/>
    <property type="match status" value="1"/>
</dbReference>
<organism evidence="8 9">
    <name type="scientific">Vitis vinifera</name>
    <name type="common">Grape</name>
    <dbReference type="NCBI Taxonomy" id="29760"/>
    <lineage>
        <taxon>Eukaryota</taxon>
        <taxon>Viridiplantae</taxon>
        <taxon>Streptophyta</taxon>
        <taxon>Embryophyta</taxon>
        <taxon>Tracheophyta</taxon>
        <taxon>Spermatophyta</taxon>
        <taxon>Magnoliopsida</taxon>
        <taxon>eudicotyledons</taxon>
        <taxon>Gunneridae</taxon>
        <taxon>Pentapetalae</taxon>
        <taxon>rosids</taxon>
        <taxon>Vitales</taxon>
        <taxon>Vitaceae</taxon>
        <taxon>Viteae</taxon>
        <taxon>Vitis</taxon>
    </lineage>
</organism>
<protein>
    <submittedName>
        <fullName evidence="8">Putative WRKY transcription factor 72</fullName>
    </submittedName>
</protein>
<dbReference type="FunFam" id="2.20.25.80:FF:000002">
    <property type="entry name" value="probable WRKY transcription factor 31"/>
    <property type="match status" value="1"/>
</dbReference>
<feature type="region of interest" description="Disordered" evidence="6">
    <location>
        <begin position="217"/>
        <end position="255"/>
    </location>
</feature>
<feature type="compositionally biased region" description="Basic and acidic residues" evidence="6">
    <location>
        <begin position="59"/>
        <end position="71"/>
    </location>
</feature>
<sequence>MNKEERAMEAALRRSGHGVVVKEERRPEAPCDDDEGCRDKAAAKVKPSPPRDFLSVGADKTKSSSPRREDLNCSSVQLPAISKMERSISSAEPDSGASSSSHKDQDDQLESAKAEMGEVREENQRLRMYLDQIMKDYKTLQMQFYDVVRQEAKESTEKASILQIEEPEFVSLSLGRVSSDPKKDEKNKTTSKVEDDGVKGGLSLGLDCKFEVLNPSPENSFGGPKEAAGESWPPSKSLKTMRTGDDEISQQNPAKRCRVSVRARCDTPTMNDGCQWRKYGQKIAKGNPCPRAYYRCTVAPSCPVRKQVQRFAEDMSILITTYEGTHNHPLPYSATAMASTTSAAASMLMSGSSSSQSGSGSCPLSATSADLHGVNFYLSDNSKSKQFYSINSSLSAVSSNPTITLDLTTASSSSSSSSHFNRLSSNYPPPRFPSTGFNFSSSESNSLPISWSNGLLSYGTLPDPIAAATKAIASDPSFQSALAAALTSIMGANGGTHANHSGGEAFGQKLMWGSESLPAVSTYQSTSKGNGCASSYLNKSPPTNSQPGSLMFLPPALPFSTSKNASASPAENREHTS</sequence>
<feature type="compositionally biased region" description="Polar residues" evidence="6">
    <location>
        <begin position="559"/>
        <end position="569"/>
    </location>
</feature>
<evidence type="ECO:0000256" key="6">
    <source>
        <dbReference type="SAM" id="MobiDB-lite"/>
    </source>
</evidence>
<dbReference type="GO" id="GO:0043565">
    <property type="term" value="F:sequence-specific DNA binding"/>
    <property type="evidence" value="ECO:0007669"/>
    <property type="project" value="InterPro"/>
</dbReference>
<keyword evidence="5" id="KW-0539">Nucleus</keyword>
<dbReference type="Proteomes" id="UP000288805">
    <property type="component" value="Unassembled WGS sequence"/>
</dbReference>
<evidence type="ECO:0000259" key="7">
    <source>
        <dbReference type="PROSITE" id="PS50811"/>
    </source>
</evidence>
<dbReference type="InterPro" id="IPR036576">
    <property type="entry name" value="WRKY_dom_sf"/>
</dbReference>
<evidence type="ECO:0000313" key="8">
    <source>
        <dbReference type="EMBL" id="RVW14676.1"/>
    </source>
</evidence>
<feature type="compositionally biased region" description="Basic and acidic residues" evidence="6">
    <location>
        <begin position="179"/>
        <end position="196"/>
    </location>
</feature>
<proteinExistence type="predicted"/>
<evidence type="ECO:0000256" key="4">
    <source>
        <dbReference type="ARBA" id="ARBA00023163"/>
    </source>
</evidence>
<dbReference type="InterPro" id="IPR044810">
    <property type="entry name" value="WRKY_plant"/>
</dbReference>
<feature type="domain" description="WRKY" evidence="7">
    <location>
        <begin position="265"/>
        <end position="331"/>
    </location>
</feature>
<dbReference type="SUPFAM" id="SSF118290">
    <property type="entry name" value="WRKY DNA-binding domain"/>
    <property type="match status" value="1"/>
</dbReference>
<dbReference type="SMART" id="SM00774">
    <property type="entry name" value="WRKY"/>
    <property type="match status" value="1"/>
</dbReference>
<dbReference type="Gene3D" id="2.20.25.80">
    <property type="entry name" value="WRKY domain"/>
    <property type="match status" value="1"/>
</dbReference>
<feature type="compositionally biased region" description="Basic and acidic residues" evidence="6">
    <location>
        <begin position="101"/>
        <end position="121"/>
    </location>
</feature>
<dbReference type="Pfam" id="PF03106">
    <property type="entry name" value="WRKY"/>
    <property type="match status" value="1"/>
</dbReference>
<feature type="region of interest" description="Disordered" evidence="6">
    <location>
        <begin position="534"/>
        <end position="577"/>
    </location>
</feature>
<evidence type="ECO:0000256" key="5">
    <source>
        <dbReference type="ARBA" id="ARBA00023242"/>
    </source>
</evidence>
<feature type="region of interest" description="Disordered" evidence="6">
    <location>
        <begin position="1"/>
        <end position="121"/>
    </location>
</feature>
<gene>
    <name evidence="8" type="primary">WRKY72_3</name>
    <name evidence="8" type="ORF">CK203_085472</name>
</gene>
<feature type="region of interest" description="Disordered" evidence="6">
    <location>
        <begin position="175"/>
        <end position="196"/>
    </location>
</feature>
<evidence type="ECO:0000256" key="1">
    <source>
        <dbReference type="ARBA" id="ARBA00004123"/>
    </source>
</evidence>
<keyword evidence="3" id="KW-0238">DNA-binding</keyword>
<dbReference type="PANTHER" id="PTHR31429">
    <property type="entry name" value="WRKY TRANSCRIPTION FACTOR 36-RELATED"/>
    <property type="match status" value="1"/>
</dbReference>
<keyword evidence="2" id="KW-0805">Transcription regulation</keyword>
<dbReference type="EMBL" id="QGNW01002614">
    <property type="protein sequence ID" value="RVW14676.1"/>
    <property type="molecule type" value="Genomic_DNA"/>
</dbReference>
<feature type="compositionally biased region" description="Polar residues" evidence="6">
    <location>
        <begin position="534"/>
        <end position="548"/>
    </location>
</feature>
<accession>A0A438BUN0</accession>
<reference evidence="8 9" key="1">
    <citation type="journal article" date="2018" name="PLoS Genet.">
        <title>Population sequencing reveals clonal diversity and ancestral inbreeding in the grapevine cultivar Chardonnay.</title>
        <authorList>
            <person name="Roach M.J."/>
            <person name="Johnson D.L."/>
            <person name="Bohlmann J."/>
            <person name="van Vuuren H.J."/>
            <person name="Jones S.J."/>
            <person name="Pretorius I.S."/>
            <person name="Schmidt S.A."/>
            <person name="Borneman A.R."/>
        </authorList>
    </citation>
    <scope>NUCLEOTIDE SEQUENCE [LARGE SCALE GENOMIC DNA]</scope>
    <source>
        <strain evidence="9">cv. Chardonnay</strain>
        <tissue evidence="8">Leaf</tissue>
    </source>
</reference>
<feature type="compositionally biased region" description="Basic and acidic residues" evidence="6">
    <location>
        <begin position="1"/>
        <end position="12"/>
    </location>
</feature>